<dbReference type="SMART" id="SM00700">
    <property type="entry name" value="JHBP"/>
    <property type="match status" value="1"/>
</dbReference>
<feature type="non-terminal residue" evidence="2">
    <location>
        <position position="281"/>
    </location>
</feature>
<dbReference type="EMBL" id="GL771741">
    <property type="protein sequence ID" value="EFZ09582.1"/>
    <property type="molecule type" value="Genomic_DNA"/>
</dbReference>
<evidence type="ECO:0000313" key="2">
    <source>
        <dbReference type="EMBL" id="EFZ09582.1"/>
    </source>
</evidence>
<dbReference type="PANTHER" id="PTHR11008">
    <property type="entry name" value="PROTEIN TAKEOUT-LIKE PROTEIN"/>
    <property type="match status" value="1"/>
</dbReference>
<dbReference type="Pfam" id="PF06585">
    <property type="entry name" value="JHBP"/>
    <property type="match status" value="1"/>
</dbReference>
<protein>
    <submittedName>
        <fullName evidence="2">Uncharacterized protein</fullName>
    </submittedName>
</protein>
<dbReference type="GO" id="GO:0005615">
    <property type="term" value="C:extracellular space"/>
    <property type="evidence" value="ECO:0007669"/>
    <property type="project" value="TreeGrafter"/>
</dbReference>
<evidence type="ECO:0000256" key="1">
    <source>
        <dbReference type="SAM" id="MobiDB-lite"/>
    </source>
</evidence>
<dbReference type="InterPro" id="IPR010562">
    <property type="entry name" value="Haemolymph_juvenile_hormone-bd"/>
</dbReference>
<accession>E9JC71</accession>
<gene>
    <name evidence="2" type="ORF">SINV_01852</name>
</gene>
<proteinExistence type="predicted"/>
<reference evidence="2" key="1">
    <citation type="journal article" date="2011" name="Proc. Natl. Acad. Sci. U.S.A.">
        <title>The genome of the fire ant Solenopsis invicta.</title>
        <authorList>
            <person name="Wurm Y."/>
            <person name="Wang J."/>
            <person name="Riba-Grognuz O."/>
            <person name="Corona M."/>
            <person name="Nygaard S."/>
            <person name="Hunt B.G."/>
            <person name="Ingram K.K."/>
            <person name="Falquet L."/>
            <person name="Nipitwattanaphon M."/>
            <person name="Gotzek D."/>
            <person name="Dijkstra M.B."/>
            <person name="Oettler J."/>
            <person name="Comtesse F."/>
            <person name="Shih C.J."/>
            <person name="Wu W.J."/>
            <person name="Yang C.C."/>
            <person name="Thomas J."/>
            <person name="Beaudoing E."/>
            <person name="Pradervand S."/>
            <person name="Flegel V."/>
            <person name="Cook E.D."/>
            <person name="Fabbretti R."/>
            <person name="Stockinger H."/>
            <person name="Long L."/>
            <person name="Farmerie W.G."/>
            <person name="Oakey J."/>
            <person name="Boomsma J.J."/>
            <person name="Pamilo P."/>
            <person name="Yi S.V."/>
            <person name="Heinze J."/>
            <person name="Goodisman M.A."/>
            <person name="Farinelli L."/>
            <person name="Harshman K."/>
            <person name="Hulo N."/>
            <person name="Cerutti L."/>
            <person name="Xenarios I."/>
            <person name="Shoemaker D."/>
            <person name="Keller L."/>
        </authorList>
    </citation>
    <scope>NUCLEOTIDE SEQUENCE [LARGE SCALE GENOMIC DNA]</scope>
</reference>
<feature type="non-terminal residue" evidence="2">
    <location>
        <position position="1"/>
    </location>
</feature>
<feature type="region of interest" description="Disordered" evidence="1">
    <location>
        <begin position="260"/>
        <end position="281"/>
    </location>
</feature>
<dbReference type="AlphaFoldDB" id="E9JC71"/>
<dbReference type="Gene3D" id="3.15.10.30">
    <property type="entry name" value="Haemolymph juvenile hormone binding protein"/>
    <property type="match status" value="1"/>
</dbReference>
<dbReference type="HOGENOM" id="CLU_992381_0_0_1"/>
<dbReference type="PANTHER" id="PTHR11008:SF41">
    <property type="entry name" value="RE70318P"/>
    <property type="match status" value="1"/>
</dbReference>
<dbReference type="InterPro" id="IPR038606">
    <property type="entry name" value="To_sf"/>
</dbReference>
<name>E9JC71_SOLIN</name>
<organism>
    <name type="scientific">Solenopsis invicta</name>
    <name type="common">Red imported fire ant</name>
    <name type="synonym">Solenopsis wagneri</name>
    <dbReference type="NCBI Taxonomy" id="13686"/>
    <lineage>
        <taxon>Eukaryota</taxon>
        <taxon>Metazoa</taxon>
        <taxon>Ecdysozoa</taxon>
        <taxon>Arthropoda</taxon>
        <taxon>Hexapoda</taxon>
        <taxon>Insecta</taxon>
        <taxon>Pterygota</taxon>
        <taxon>Neoptera</taxon>
        <taxon>Endopterygota</taxon>
        <taxon>Hymenoptera</taxon>
        <taxon>Apocrita</taxon>
        <taxon>Aculeata</taxon>
        <taxon>Formicoidea</taxon>
        <taxon>Formicidae</taxon>
        <taxon>Myrmicinae</taxon>
        <taxon>Solenopsis</taxon>
    </lineage>
</organism>
<sequence>FKSFTASYICVCGRNSPIDVYGQRIKKNIIQGLPELNVPPSEPVIIDKVVIYDTNNLKLNIADVKIKSFCNFDITSYNVSFNKLRFELDFILKHIIVDVMYNFNVQLLVPLSHKRPIQATFDDAIVKVDVELKEVTKNGKTELYASRVKSKIDITKYGFEFNNNAEGSQQLHEVLSQTINENSKEIIKICSFQAKTRRMSLILPKSEVVGVFYIITKTLFENVTINTYNNTIENTPKTISTISLPKCSYIKSKQQCEGSLTQTSQSQMNKRATFSSNYEKT</sequence>